<evidence type="ECO:0000256" key="1">
    <source>
        <dbReference type="ARBA" id="ARBA00004370"/>
    </source>
</evidence>
<dbReference type="EMBL" id="CAICTM010000643">
    <property type="protein sequence ID" value="CAB9514295.1"/>
    <property type="molecule type" value="Genomic_DNA"/>
</dbReference>
<reference evidence="6" key="1">
    <citation type="submission" date="2020-06" db="EMBL/GenBank/DDBJ databases">
        <authorList>
            <consortium name="Plant Systems Biology data submission"/>
        </authorList>
    </citation>
    <scope>NUCLEOTIDE SEQUENCE</scope>
    <source>
        <strain evidence="6">D6</strain>
    </source>
</reference>
<dbReference type="GO" id="GO:0016020">
    <property type="term" value="C:membrane"/>
    <property type="evidence" value="ECO:0007669"/>
    <property type="project" value="UniProtKB-SubCell"/>
</dbReference>
<dbReference type="InterPro" id="IPR023352">
    <property type="entry name" value="MAPEG-like_dom_sf"/>
</dbReference>
<dbReference type="Proteomes" id="UP001153069">
    <property type="component" value="Unassembled WGS sequence"/>
</dbReference>
<dbReference type="Pfam" id="PF01124">
    <property type="entry name" value="MAPEG"/>
    <property type="match status" value="1"/>
</dbReference>
<evidence type="ECO:0000313" key="7">
    <source>
        <dbReference type="Proteomes" id="UP001153069"/>
    </source>
</evidence>
<keyword evidence="2 5" id="KW-0812">Transmembrane</keyword>
<keyword evidence="4 5" id="KW-0472">Membrane</keyword>
<sequence>MTLDAAEFKWPIIATLLHALQYIRSLNRQTKTKYRLTKQFQKENKDKPFDRYNSNHPEMLAADRAFLNFQEQSIPFLTALWLQAVFVNPNKAGKLGVFWVLLRMVYPTLLGKQLENVNPKRVALVTFPCYMILYYMLGDVLRAGLQWQSGFFMFFFMIGFPMLAYNLA</sequence>
<evidence type="ECO:0000256" key="4">
    <source>
        <dbReference type="ARBA" id="ARBA00023136"/>
    </source>
</evidence>
<evidence type="ECO:0000313" key="6">
    <source>
        <dbReference type="EMBL" id="CAB9514295.1"/>
    </source>
</evidence>
<gene>
    <name evidence="6" type="ORF">SEMRO_644_G180540.1</name>
</gene>
<comment type="caution">
    <text evidence="6">The sequence shown here is derived from an EMBL/GenBank/DDBJ whole genome shotgun (WGS) entry which is preliminary data.</text>
</comment>
<proteinExistence type="predicted"/>
<feature type="transmembrane region" description="Helical" evidence="5">
    <location>
        <begin position="147"/>
        <end position="167"/>
    </location>
</feature>
<dbReference type="OrthoDB" id="10265564at2759"/>
<keyword evidence="3 5" id="KW-1133">Transmembrane helix</keyword>
<accession>A0A9N8E939</accession>
<evidence type="ECO:0000256" key="5">
    <source>
        <dbReference type="SAM" id="Phobius"/>
    </source>
</evidence>
<dbReference type="InterPro" id="IPR001129">
    <property type="entry name" value="Membr-assoc_MAPEG"/>
</dbReference>
<evidence type="ECO:0000256" key="2">
    <source>
        <dbReference type="ARBA" id="ARBA00022692"/>
    </source>
</evidence>
<evidence type="ECO:0000256" key="3">
    <source>
        <dbReference type="ARBA" id="ARBA00022989"/>
    </source>
</evidence>
<protein>
    <submittedName>
        <fullName evidence="6">Uncharacterized protein</fullName>
    </submittedName>
</protein>
<feature type="transmembrane region" description="Helical" evidence="5">
    <location>
        <begin position="122"/>
        <end position="141"/>
    </location>
</feature>
<dbReference type="Gene3D" id="1.20.120.550">
    <property type="entry name" value="Membrane associated eicosanoid/glutathione metabolism-like domain"/>
    <property type="match status" value="1"/>
</dbReference>
<dbReference type="SUPFAM" id="SSF161084">
    <property type="entry name" value="MAPEG domain-like"/>
    <property type="match status" value="1"/>
</dbReference>
<organism evidence="6 7">
    <name type="scientific">Seminavis robusta</name>
    <dbReference type="NCBI Taxonomy" id="568900"/>
    <lineage>
        <taxon>Eukaryota</taxon>
        <taxon>Sar</taxon>
        <taxon>Stramenopiles</taxon>
        <taxon>Ochrophyta</taxon>
        <taxon>Bacillariophyta</taxon>
        <taxon>Bacillariophyceae</taxon>
        <taxon>Bacillariophycidae</taxon>
        <taxon>Naviculales</taxon>
        <taxon>Naviculaceae</taxon>
        <taxon>Seminavis</taxon>
    </lineage>
</organism>
<comment type="subcellular location">
    <subcellularLocation>
        <location evidence="1">Membrane</location>
    </subcellularLocation>
</comment>
<dbReference type="AlphaFoldDB" id="A0A9N8E939"/>
<keyword evidence="7" id="KW-1185">Reference proteome</keyword>
<name>A0A9N8E939_9STRA</name>